<sequence>MLRLITRINKSKFSSNAEPLQRGFKILTKNSQASGAEFKVDLKKLSKLRKETQIQVGKAREALFISNNDYDKALEWIKSQELAMGAKRAEKIKDRAVGASVITTFIDQSRGLGAIIKISCETDFVSRNETFQQLATRVCEVAAGISSKQLEKVNVEQVLESELPEEGLKVKELIQQNIGKLGENIVLKDAAGINLGIEGEESHKKAIAGYVHGASVPGGTSGKIASLLVLNVDSESKAATNNPEFTKFSKRLAQQVVGYKPLFIQEKEFQEAQSKVVTSSSGECSQIFSNPLDKQTVLLNQEYMFGGEGISTVEDALSLSGKAQNISLAIDSVAWFDSES</sequence>
<comment type="similarity">
    <text evidence="1 4">Belongs to the EF-Ts family.</text>
</comment>
<dbReference type="OrthoDB" id="277235at2759"/>
<gene>
    <name evidence="4" type="primary">TSF1</name>
    <name evidence="6" type="ORF">AX774_g5335</name>
</gene>
<dbReference type="EMBL" id="LSSK01000952">
    <property type="protein sequence ID" value="OMH81208.1"/>
    <property type="molecule type" value="Genomic_DNA"/>
</dbReference>
<evidence type="ECO:0000313" key="6">
    <source>
        <dbReference type="EMBL" id="OMH81208.1"/>
    </source>
</evidence>
<evidence type="ECO:0000256" key="3">
    <source>
        <dbReference type="ARBA" id="ARBA00022917"/>
    </source>
</evidence>
<dbReference type="AlphaFoldDB" id="A0A1R1PJR5"/>
<dbReference type="GO" id="GO:0070125">
    <property type="term" value="P:mitochondrial translational elongation"/>
    <property type="evidence" value="ECO:0007669"/>
    <property type="project" value="TreeGrafter"/>
</dbReference>
<comment type="function">
    <text evidence="4">Associates with the EF-Tu.GDP complex and induces the exchange of GDP to GTP. It remains bound to the aminoacyl-tRNA.EF-Tu.GTP complex up to the GTP hydrolysis stage on the ribosome.</text>
</comment>
<evidence type="ECO:0000259" key="5">
    <source>
        <dbReference type="Pfam" id="PF00889"/>
    </source>
</evidence>
<dbReference type="SUPFAM" id="SSF54713">
    <property type="entry name" value="Elongation factor Ts (EF-Ts), dimerisation domain"/>
    <property type="match status" value="2"/>
</dbReference>
<dbReference type="Gene3D" id="3.30.479.20">
    <property type="entry name" value="Elongation factor Ts, dimerisation domain"/>
    <property type="match status" value="2"/>
</dbReference>
<dbReference type="SUPFAM" id="SSF46934">
    <property type="entry name" value="UBA-like"/>
    <property type="match status" value="1"/>
</dbReference>
<dbReference type="InterPro" id="IPR036402">
    <property type="entry name" value="EF-Ts_dimer_sf"/>
</dbReference>
<evidence type="ECO:0000256" key="2">
    <source>
        <dbReference type="ARBA" id="ARBA00022768"/>
    </source>
</evidence>
<protein>
    <recommendedName>
        <fullName evidence="4">Elongation factor Ts, mitochondrial</fullName>
        <shortName evidence="4">EF-Ts</shortName>
        <shortName evidence="4">EF-TsMt</shortName>
    </recommendedName>
</protein>
<dbReference type="Proteomes" id="UP000188320">
    <property type="component" value="Unassembled WGS sequence"/>
</dbReference>
<evidence type="ECO:0000256" key="1">
    <source>
        <dbReference type="ARBA" id="ARBA00005532"/>
    </source>
</evidence>
<reference evidence="7" key="1">
    <citation type="submission" date="2017-01" db="EMBL/GenBank/DDBJ databases">
        <authorList>
            <person name="Wang Y."/>
            <person name="White M."/>
            <person name="Kvist S."/>
            <person name="Moncalvo J.-M."/>
        </authorList>
    </citation>
    <scope>NUCLEOTIDE SEQUENCE [LARGE SCALE GENOMIC DNA]</scope>
    <source>
        <strain evidence="7">COL-18-3</strain>
    </source>
</reference>
<dbReference type="PANTHER" id="PTHR11741">
    <property type="entry name" value="ELONGATION FACTOR TS"/>
    <property type="match status" value="1"/>
</dbReference>
<dbReference type="PANTHER" id="PTHR11741:SF0">
    <property type="entry name" value="ELONGATION FACTOR TS, MITOCHONDRIAL"/>
    <property type="match status" value="1"/>
</dbReference>
<dbReference type="InterPro" id="IPR014039">
    <property type="entry name" value="Transl_elong_EFTs/EF1B_dimer"/>
</dbReference>
<keyword evidence="2 4" id="KW-0251">Elongation factor</keyword>
<comment type="caution">
    <text evidence="6">The sequence shown here is derived from an EMBL/GenBank/DDBJ whole genome shotgun (WGS) entry which is preliminary data.</text>
</comment>
<dbReference type="GO" id="GO:0003746">
    <property type="term" value="F:translation elongation factor activity"/>
    <property type="evidence" value="ECO:0007669"/>
    <property type="project" value="UniProtKB-UniRule"/>
</dbReference>
<keyword evidence="4" id="KW-0496">Mitochondrion</keyword>
<dbReference type="HAMAP" id="MF_00050">
    <property type="entry name" value="EF_Ts"/>
    <property type="match status" value="1"/>
</dbReference>
<dbReference type="GO" id="GO:0005739">
    <property type="term" value="C:mitochondrion"/>
    <property type="evidence" value="ECO:0007669"/>
    <property type="project" value="UniProtKB-SubCell"/>
</dbReference>
<dbReference type="Gene3D" id="1.10.8.10">
    <property type="entry name" value="DNA helicase RuvA subunit, C-terminal domain"/>
    <property type="match status" value="1"/>
</dbReference>
<keyword evidence="3 4" id="KW-0648">Protein biosynthesis</keyword>
<dbReference type="Pfam" id="PF00889">
    <property type="entry name" value="EF_TS"/>
    <property type="match status" value="1"/>
</dbReference>
<keyword evidence="7" id="KW-1185">Reference proteome</keyword>
<name>A0A1R1PJR5_ZANCU</name>
<dbReference type="InterPro" id="IPR001816">
    <property type="entry name" value="Transl_elong_EFTs/EF1B"/>
</dbReference>
<evidence type="ECO:0000313" key="7">
    <source>
        <dbReference type="Proteomes" id="UP000188320"/>
    </source>
</evidence>
<accession>A0A1R1PJR5</accession>
<proteinExistence type="inferred from homology"/>
<evidence type="ECO:0000256" key="4">
    <source>
        <dbReference type="HAMAP-Rule" id="MF_03135"/>
    </source>
</evidence>
<comment type="subcellular location">
    <subcellularLocation>
        <location evidence="4">Mitochondrion</location>
    </subcellularLocation>
</comment>
<dbReference type="InterPro" id="IPR009060">
    <property type="entry name" value="UBA-like_sf"/>
</dbReference>
<feature type="domain" description="Translation elongation factor EFTs/EF1B dimerisation" evidence="5">
    <location>
        <begin position="113"/>
        <end position="272"/>
    </location>
</feature>
<organism evidence="6 7">
    <name type="scientific">Zancudomyces culisetae</name>
    <name type="common">Gut fungus</name>
    <name type="synonym">Smittium culisetae</name>
    <dbReference type="NCBI Taxonomy" id="1213189"/>
    <lineage>
        <taxon>Eukaryota</taxon>
        <taxon>Fungi</taxon>
        <taxon>Fungi incertae sedis</taxon>
        <taxon>Zoopagomycota</taxon>
        <taxon>Kickxellomycotina</taxon>
        <taxon>Harpellomycetes</taxon>
        <taxon>Harpellales</taxon>
        <taxon>Legeriomycetaceae</taxon>
        <taxon>Zancudomyces</taxon>
    </lineage>
</organism>